<keyword evidence="2" id="KW-0624">Polysaccharide degradation</keyword>
<dbReference type="CDD" id="cd09004">
    <property type="entry name" value="GH43_bXyl-like"/>
    <property type="match status" value="1"/>
</dbReference>
<dbReference type="InterPro" id="IPR052176">
    <property type="entry name" value="Glycosyl_Hydrlase_43_Enz"/>
</dbReference>
<comment type="similarity">
    <text evidence="1 6">Belongs to the glycosyl hydrolase 43 family.</text>
</comment>
<dbReference type="EMBL" id="CP109966">
    <property type="protein sequence ID" value="WAJ71798.1"/>
    <property type="molecule type" value="Genomic_DNA"/>
</dbReference>
<dbReference type="PANTHER" id="PTHR43772:SF2">
    <property type="entry name" value="PUTATIVE (AFU_ORTHOLOGUE AFUA_2G04480)-RELATED"/>
    <property type="match status" value="1"/>
</dbReference>
<evidence type="ECO:0000256" key="2">
    <source>
        <dbReference type="ARBA" id="ARBA00022651"/>
    </source>
</evidence>
<accession>A0ABY7ARB9</accession>
<dbReference type="InterPro" id="IPR006710">
    <property type="entry name" value="Glyco_hydro_43"/>
</dbReference>
<keyword evidence="3 6" id="KW-0378">Hydrolase</keyword>
<keyword evidence="2" id="KW-0858">Xylan degradation</keyword>
<evidence type="ECO:0000256" key="1">
    <source>
        <dbReference type="ARBA" id="ARBA00009865"/>
    </source>
</evidence>
<dbReference type="PROSITE" id="PS51257">
    <property type="entry name" value="PROKAR_LIPOPROTEIN"/>
    <property type="match status" value="1"/>
</dbReference>
<evidence type="ECO:0000313" key="7">
    <source>
        <dbReference type="EMBL" id="WAJ71798.1"/>
    </source>
</evidence>
<evidence type="ECO:0000256" key="4">
    <source>
        <dbReference type="ARBA" id="ARBA00023277"/>
    </source>
</evidence>
<dbReference type="Pfam" id="PF04616">
    <property type="entry name" value="Glyco_hydro_43"/>
    <property type="match status" value="1"/>
</dbReference>
<evidence type="ECO:0000256" key="6">
    <source>
        <dbReference type="RuleBase" id="RU361187"/>
    </source>
</evidence>
<protein>
    <submittedName>
        <fullName evidence="7">Family 43 glycosylhydrolase</fullName>
    </submittedName>
</protein>
<dbReference type="SUPFAM" id="SSF75005">
    <property type="entry name" value="Arabinanase/levansucrase/invertase"/>
    <property type="match status" value="1"/>
</dbReference>
<organism evidence="7 8">
    <name type="scientific">Catenovulum adriaticum</name>
    <dbReference type="NCBI Taxonomy" id="2984846"/>
    <lineage>
        <taxon>Bacteria</taxon>
        <taxon>Pseudomonadati</taxon>
        <taxon>Pseudomonadota</taxon>
        <taxon>Gammaproteobacteria</taxon>
        <taxon>Alteromonadales</taxon>
        <taxon>Alteromonadaceae</taxon>
        <taxon>Catenovulum</taxon>
    </lineage>
</organism>
<keyword evidence="4" id="KW-0119">Carbohydrate metabolism</keyword>
<sequence>MFFKIKMVQIEMLKKFTTLTSVLLVVSCSMTSTETVTKQDSNINYNFVLDDAADPHAMVEDGTVYIYPTHGQWDRKFYAFSSKNLVDWQKHGPILDFNKIEWLPEQKRPWAPGIHKNNGKYYFYYSAGPMPSYIGVAVSDSPVGPFNDSGIALVKDQNQHKDPAQRTGRRFEAIDPMVFKDPKSGKHYLYAGGSAGSTLRVFELNDDMISIKQEIKVDTPEKFTEGAFIHYHNGMYHFTYSHGRFNKANYSVYYSTSESPTGPWTFKGNLMKSDDNFKGPGHHSIIHNAKTDKWYMVYHRWENVEGEGPYRGPNNARKTAIEEMFYDNNGFIKPIKMTAKGVGKVSF</sequence>
<dbReference type="Proteomes" id="UP001163726">
    <property type="component" value="Plasmid pCadTS8_1"/>
</dbReference>
<evidence type="ECO:0000256" key="5">
    <source>
        <dbReference type="ARBA" id="ARBA00023295"/>
    </source>
</evidence>
<keyword evidence="7" id="KW-0614">Plasmid</keyword>
<name>A0ABY7ARB9_9ALTE</name>
<reference evidence="7" key="1">
    <citation type="submission" date="2022-10" db="EMBL/GenBank/DDBJ databases">
        <title>Catenovulum adriacola sp. nov. isolated in the Harbour of Susak.</title>
        <authorList>
            <person name="Schoch T."/>
            <person name="Reich S.J."/>
            <person name="Stoeferle S."/>
            <person name="Flaiz M."/>
            <person name="Kazda M."/>
            <person name="Riedel C.U."/>
            <person name="Duerre P."/>
        </authorList>
    </citation>
    <scope>NUCLEOTIDE SEQUENCE</scope>
    <source>
        <strain evidence="7">TS8</strain>
        <plasmid evidence="7">pCadTS8_1</plasmid>
    </source>
</reference>
<dbReference type="PANTHER" id="PTHR43772">
    <property type="entry name" value="ENDO-1,4-BETA-XYLANASE"/>
    <property type="match status" value="1"/>
</dbReference>
<dbReference type="Gene3D" id="2.115.10.20">
    <property type="entry name" value="Glycosyl hydrolase domain, family 43"/>
    <property type="match status" value="1"/>
</dbReference>
<proteinExistence type="inferred from homology"/>
<evidence type="ECO:0000256" key="3">
    <source>
        <dbReference type="ARBA" id="ARBA00022801"/>
    </source>
</evidence>
<gene>
    <name evidence="7" type="ORF">OLW01_15785</name>
</gene>
<geneLocation type="plasmid" evidence="7 8">
    <name>pCadTS8_1</name>
</geneLocation>
<keyword evidence="8" id="KW-1185">Reference proteome</keyword>
<dbReference type="InterPro" id="IPR023296">
    <property type="entry name" value="Glyco_hydro_beta-prop_sf"/>
</dbReference>
<keyword evidence="5 6" id="KW-0326">Glycosidase</keyword>
<dbReference type="RefSeq" id="WP_268076520.1">
    <property type="nucleotide sequence ID" value="NZ_CP109966.1"/>
</dbReference>
<evidence type="ECO:0000313" key="8">
    <source>
        <dbReference type="Proteomes" id="UP001163726"/>
    </source>
</evidence>